<dbReference type="EMBL" id="GDJX01002977">
    <property type="protein sequence ID" value="JAT64959.1"/>
    <property type="molecule type" value="Transcribed_RNA"/>
</dbReference>
<name>A0A1D1Y2R9_9ARAE</name>
<feature type="transmembrane region" description="Helical" evidence="1">
    <location>
        <begin position="340"/>
        <end position="360"/>
    </location>
</feature>
<keyword evidence="1" id="KW-1133">Transmembrane helix</keyword>
<sequence>MESLPDVYPITCLQIGDIQCYLSWAFLYFAPTSKRLLIFVDHRPWSMKKHSRSTKLWQLMITKYRMSPFINTRTLLKHPDQTKCNEKNSCSRSNVAVPKKFQRWYAVIDAAKWQKKHMLSVLDLTKAIHGLLVFEVAWKDVYGINYMNELQTDTSLALEVKFMKKWEFNGPDEASRCISWWFKGTEPETRTLKHNLRKLCDPDVNNWTSCCSAWESSAQTLSGVLSKDTFYDAQEYPFEIDDCELNIPANRECTAHGDQTSMPQGYVNIEESDTIPTQYTYSFILFRFSDAILPFKMRKIIMSDLRLLRLLESGLPSWVIFFQSYPIFCHFYRPWMRPLARSLYILISLITFIFGFYDLYKNVPLLKATVARICGPFFEWIEACDMASRIRYLGTMLFLQNFEKAIKWFLMMARTMKPVFAVIAKPFAEPLAEVVEFISPLWNICVETGEMLSSTLLFTIESLYTAFLDFIEVLLWPFELIYSRVFDIAMSVHPILSSIWKSLLVPFQLVVPVVKRAASVVPSLYIILRNVWKEVSGILQLTSFLEVNEGYHEISIWRGLWNDLFSQVFRALRSIINGLSAFFMTCNRHRLSIYNHTRVSLWRLGYVARLTPQKCLCGQRLERHHMEECESCK</sequence>
<keyword evidence="2" id="KW-0240">DNA-directed RNA polymerase</keyword>
<proteinExistence type="predicted"/>
<dbReference type="GO" id="GO:0000428">
    <property type="term" value="C:DNA-directed RNA polymerase complex"/>
    <property type="evidence" value="ECO:0007669"/>
    <property type="project" value="UniProtKB-KW"/>
</dbReference>
<evidence type="ECO:0000313" key="3">
    <source>
        <dbReference type="EMBL" id="JAT64959.1"/>
    </source>
</evidence>
<reference evidence="2" key="1">
    <citation type="submission" date="2015-07" db="EMBL/GenBank/DDBJ databases">
        <title>Transcriptome Assembly of Anthurium amnicola.</title>
        <authorList>
            <person name="Suzuki J."/>
        </authorList>
    </citation>
    <scope>NUCLEOTIDE SEQUENCE</scope>
</reference>
<accession>A0A1D1Y2R9</accession>
<evidence type="ECO:0000313" key="2">
    <source>
        <dbReference type="EMBL" id="JAT48934.1"/>
    </source>
</evidence>
<protein>
    <submittedName>
        <fullName evidence="2">DNA-directed RNA polymerase subunit beta</fullName>
    </submittedName>
</protein>
<dbReference type="PANTHER" id="PTHR34553">
    <property type="entry name" value="OS05G0597400 PROTEIN"/>
    <property type="match status" value="1"/>
</dbReference>
<feature type="transmembrane region" description="Helical" evidence="1">
    <location>
        <begin position="307"/>
        <end position="328"/>
    </location>
</feature>
<dbReference type="PANTHER" id="PTHR34553:SF2">
    <property type="entry name" value="(WILD MALAYSIAN BANANA) HYPOTHETICAL PROTEIN"/>
    <property type="match status" value="1"/>
</dbReference>
<dbReference type="AlphaFoldDB" id="A0A1D1Y2R9"/>
<organism evidence="2">
    <name type="scientific">Anthurium amnicola</name>
    <dbReference type="NCBI Taxonomy" id="1678845"/>
    <lineage>
        <taxon>Eukaryota</taxon>
        <taxon>Viridiplantae</taxon>
        <taxon>Streptophyta</taxon>
        <taxon>Embryophyta</taxon>
        <taxon>Tracheophyta</taxon>
        <taxon>Spermatophyta</taxon>
        <taxon>Magnoliopsida</taxon>
        <taxon>Liliopsida</taxon>
        <taxon>Araceae</taxon>
        <taxon>Pothoideae</taxon>
        <taxon>Potheae</taxon>
        <taxon>Anthurium</taxon>
    </lineage>
</organism>
<dbReference type="EMBL" id="GDJX01019002">
    <property type="protein sequence ID" value="JAT48934.1"/>
    <property type="molecule type" value="Transcribed_RNA"/>
</dbReference>
<keyword evidence="2" id="KW-0804">Transcription</keyword>
<keyword evidence="1" id="KW-0812">Transmembrane</keyword>
<gene>
    <name evidence="2" type="primary">rpoC_49</name>
    <name evidence="3" type="synonym">rpoC_43</name>
    <name evidence="3" type="ORF">g.60510</name>
    <name evidence="2" type="ORF">g.60512</name>
</gene>
<keyword evidence="1" id="KW-0472">Membrane</keyword>
<evidence type="ECO:0000256" key="1">
    <source>
        <dbReference type="SAM" id="Phobius"/>
    </source>
</evidence>